<dbReference type="AlphaFoldDB" id="A0A5N5SMA9"/>
<name>A0A5N5SMA9_9CRUS</name>
<accession>A0A5N5SMA9</accession>
<proteinExistence type="predicted"/>
<evidence type="ECO:0000313" key="2">
    <source>
        <dbReference type="Proteomes" id="UP000326759"/>
    </source>
</evidence>
<dbReference type="EMBL" id="SEYY01023243">
    <property type="protein sequence ID" value="KAB7494982.1"/>
    <property type="molecule type" value="Genomic_DNA"/>
</dbReference>
<sequence>MQNIRWSTWRTSYGEYEWRPNATGDQTPNQITRSLLAGHTFVRLIKATLKRFMVVSVNLNWLYSLHFQCQI</sequence>
<evidence type="ECO:0000313" key="1">
    <source>
        <dbReference type="EMBL" id="KAB7494982.1"/>
    </source>
</evidence>
<gene>
    <name evidence="1" type="ORF">Anas_09199</name>
</gene>
<dbReference type="Proteomes" id="UP000326759">
    <property type="component" value="Unassembled WGS sequence"/>
</dbReference>
<reference evidence="1 2" key="1">
    <citation type="journal article" date="2019" name="PLoS Biol.">
        <title>Sex chromosomes control vertical transmission of feminizing Wolbachia symbionts in an isopod.</title>
        <authorList>
            <person name="Becking T."/>
            <person name="Chebbi M.A."/>
            <person name="Giraud I."/>
            <person name="Moumen B."/>
            <person name="Laverre T."/>
            <person name="Caubet Y."/>
            <person name="Peccoud J."/>
            <person name="Gilbert C."/>
            <person name="Cordaux R."/>
        </authorList>
    </citation>
    <scope>NUCLEOTIDE SEQUENCE [LARGE SCALE GENOMIC DNA]</scope>
    <source>
        <strain evidence="1">ANa2</strain>
        <tissue evidence="1">Whole body excluding digestive tract and cuticle</tissue>
    </source>
</reference>
<comment type="caution">
    <text evidence="1">The sequence shown here is derived from an EMBL/GenBank/DDBJ whole genome shotgun (WGS) entry which is preliminary data.</text>
</comment>
<organism evidence="1 2">
    <name type="scientific">Armadillidium nasatum</name>
    <dbReference type="NCBI Taxonomy" id="96803"/>
    <lineage>
        <taxon>Eukaryota</taxon>
        <taxon>Metazoa</taxon>
        <taxon>Ecdysozoa</taxon>
        <taxon>Arthropoda</taxon>
        <taxon>Crustacea</taxon>
        <taxon>Multicrustacea</taxon>
        <taxon>Malacostraca</taxon>
        <taxon>Eumalacostraca</taxon>
        <taxon>Peracarida</taxon>
        <taxon>Isopoda</taxon>
        <taxon>Oniscidea</taxon>
        <taxon>Crinocheta</taxon>
        <taxon>Armadillidiidae</taxon>
        <taxon>Armadillidium</taxon>
    </lineage>
</organism>
<keyword evidence="2" id="KW-1185">Reference proteome</keyword>
<protein>
    <submittedName>
        <fullName evidence="1">Uncharacterized protein</fullName>
    </submittedName>
</protein>